<dbReference type="InterPro" id="IPR007421">
    <property type="entry name" value="Schlafen_AlbA_2_dom"/>
</dbReference>
<feature type="domain" description="Schlafen AlbA-2" evidence="3">
    <location>
        <begin position="257"/>
        <end position="352"/>
    </location>
</feature>
<dbReference type="VEuPathDB" id="AmoebaDB:FDP41_011365"/>
<evidence type="ECO:0000259" key="2">
    <source>
        <dbReference type="Pfam" id="PF02214"/>
    </source>
</evidence>
<dbReference type="InterPro" id="IPR011333">
    <property type="entry name" value="SKP1/BTB/POZ_sf"/>
</dbReference>
<accession>A0A6A5CAP9</accession>
<dbReference type="Pfam" id="PF02214">
    <property type="entry name" value="BTB_2"/>
    <property type="match status" value="1"/>
</dbReference>
<feature type="region of interest" description="Disordered" evidence="1">
    <location>
        <begin position="1"/>
        <end position="105"/>
    </location>
</feature>
<dbReference type="VEuPathDB" id="AmoebaDB:NfTy_019610"/>
<dbReference type="EMBL" id="VFQX01000009">
    <property type="protein sequence ID" value="KAF0982435.1"/>
    <property type="molecule type" value="Genomic_DNA"/>
</dbReference>
<evidence type="ECO:0008006" key="6">
    <source>
        <dbReference type="Google" id="ProtNLM"/>
    </source>
</evidence>
<dbReference type="Gene3D" id="3.30.950.30">
    <property type="entry name" value="Schlafen, AAA domain"/>
    <property type="match status" value="1"/>
</dbReference>
<dbReference type="GeneID" id="68118580"/>
<dbReference type="Gene3D" id="3.30.710.10">
    <property type="entry name" value="Potassium Channel Kv1.1, Chain A"/>
    <property type="match status" value="1"/>
</dbReference>
<feature type="region of interest" description="Disordered" evidence="1">
    <location>
        <begin position="396"/>
        <end position="427"/>
    </location>
</feature>
<dbReference type="VEuPathDB" id="AmoebaDB:NF0034810"/>
<sequence length="579" mass="65012">MNTHKDLSSSSTFHESNSMMSNENSSDTTKSSKTIPSSSFQEEFMNDDEYSGSDDDGGDISPPPFPTNPPATIENTTTTACGGRGGNDTSSSCPNGTTTSKHQHPQLSLFTSSARHVNASPCSISNVNNTNHCSNNNVSNTISINTSNGGSRASSTVTSPQQEWYWIECVDFTVGEQLPVDEGNTVDYKLTVFSDYMNFKTTSKEESQKLEKELISDTIGSFDKSPTPTVLEHKHAHFSPSTSNATTSADGVVDYAKLGERLTEYLLAFLNSNGGALIFGVNDNGVVMGMKLSEKQRDKIRLLFDNCIRNFQITPTPRVGIHYRLEFKKTTNFPNLWILILEVKKSECFHYAHIRSHLKSWERLSASNLCLCDRPQRFVERLRELRSTAEYQNEIQSSINPPQMSRRNSISTNNLQQAKESSRGSSSPKRIYEGYFILVFSDIQLTVSELVLARAGFDKRIYRLESYGNMDDQGRFLIDRPSKFFNLIYQFLQVGYVSVKLHDWPVFLLEADFYGLTDLIYNESQTSVESHNSFMLVRSVTKQSKMHPSISQANFSNKIGNYLLNVDNGIPQQNKDMNN</sequence>
<organism evidence="4 5">
    <name type="scientific">Naegleria fowleri</name>
    <name type="common">Brain eating amoeba</name>
    <dbReference type="NCBI Taxonomy" id="5763"/>
    <lineage>
        <taxon>Eukaryota</taxon>
        <taxon>Discoba</taxon>
        <taxon>Heterolobosea</taxon>
        <taxon>Tetramitia</taxon>
        <taxon>Eutetramitia</taxon>
        <taxon>Vahlkampfiidae</taxon>
        <taxon>Naegleria</taxon>
    </lineage>
</organism>
<feature type="compositionally biased region" description="Low complexity" evidence="1">
    <location>
        <begin position="15"/>
        <end position="39"/>
    </location>
</feature>
<dbReference type="Proteomes" id="UP000444721">
    <property type="component" value="Unassembled WGS sequence"/>
</dbReference>
<dbReference type="PANTHER" id="PTHR12155:SF41">
    <property type="entry name" value="SCHLAFEN ALBA-2 DOMAIN-CONTAINING PROTEIN"/>
    <property type="match status" value="1"/>
</dbReference>
<dbReference type="SUPFAM" id="SSF54695">
    <property type="entry name" value="POZ domain"/>
    <property type="match status" value="1"/>
</dbReference>
<evidence type="ECO:0000313" key="4">
    <source>
        <dbReference type="EMBL" id="KAF0982435.1"/>
    </source>
</evidence>
<dbReference type="AlphaFoldDB" id="A0A6A5CAP9"/>
<keyword evidence="5" id="KW-1185">Reference proteome</keyword>
<dbReference type="InterPro" id="IPR003131">
    <property type="entry name" value="T1-type_BTB"/>
</dbReference>
<reference evidence="4 5" key="1">
    <citation type="journal article" date="2019" name="Sci. Rep.">
        <title>Nanopore sequencing improves the draft genome of the human pathogenic amoeba Naegleria fowleri.</title>
        <authorList>
            <person name="Liechti N."/>
            <person name="Schurch N."/>
            <person name="Bruggmann R."/>
            <person name="Wittwer M."/>
        </authorList>
    </citation>
    <scope>NUCLEOTIDE SEQUENCE [LARGE SCALE GENOMIC DNA]</scope>
    <source>
        <strain evidence="4 5">ATCC 30894</strain>
    </source>
</reference>
<dbReference type="InterPro" id="IPR038461">
    <property type="entry name" value="Schlafen_AlbA_2_dom_sf"/>
</dbReference>
<dbReference type="InterPro" id="IPR029684">
    <property type="entry name" value="Schlafen"/>
</dbReference>
<evidence type="ECO:0000259" key="3">
    <source>
        <dbReference type="Pfam" id="PF04326"/>
    </source>
</evidence>
<feature type="compositionally biased region" description="Acidic residues" evidence="1">
    <location>
        <begin position="44"/>
        <end position="58"/>
    </location>
</feature>
<dbReference type="PANTHER" id="PTHR12155">
    <property type="entry name" value="SCHLAFEN"/>
    <property type="match status" value="1"/>
</dbReference>
<feature type="domain" description="Potassium channel tetramerisation-type BTB" evidence="2">
    <location>
        <begin position="469"/>
        <end position="520"/>
    </location>
</feature>
<dbReference type="GO" id="GO:0051260">
    <property type="term" value="P:protein homooligomerization"/>
    <property type="evidence" value="ECO:0007669"/>
    <property type="project" value="InterPro"/>
</dbReference>
<evidence type="ECO:0000313" key="5">
    <source>
        <dbReference type="Proteomes" id="UP000444721"/>
    </source>
</evidence>
<comment type="caution">
    <text evidence="4">The sequence shown here is derived from an EMBL/GenBank/DDBJ whole genome shotgun (WGS) entry which is preliminary data.</text>
</comment>
<proteinExistence type="predicted"/>
<dbReference type="RefSeq" id="XP_044567148.1">
    <property type="nucleotide sequence ID" value="XM_044701765.1"/>
</dbReference>
<dbReference type="Pfam" id="PF04326">
    <property type="entry name" value="SLFN_AlbA_2"/>
    <property type="match status" value="1"/>
</dbReference>
<name>A0A6A5CAP9_NAEFO</name>
<feature type="compositionally biased region" description="Polar residues" evidence="1">
    <location>
        <begin position="87"/>
        <end position="105"/>
    </location>
</feature>
<gene>
    <name evidence="4" type="ORF">FDP41_011365</name>
</gene>
<evidence type="ECO:0000256" key="1">
    <source>
        <dbReference type="SAM" id="MobiDB-lite"/>
    </source>
</evidence>
<dbReference type="OrthoDB" id="10259112at2759"/>
<protein>
    <recommendedName>
        <fullName evidence="6">Schlafen AlbA-2 domain-containing protein</fullName>
    </recommendedName>
</protein>